<protein>
    <recommendedName>
        <fullName evidence="6">BED-type domain-containing protein</fullName>
    </recommendedName>
</protein>
<gene>
    <name evidence="7" type="ORF">N7517_008959</name>
</gene>
<dbReference type="Proteomes" id="UP001147752">
    <property type="component" value="Unassembled WGS sequence"/>
</dbReference>
<organism evidence="7 8">
    <name type="scientific">Penicillium concentricum</name>
    <dbReference type="NCBI Taxonomy" id="293559"/>
    <lineage>
        <taxon>Eukaryota</taxon>
        <taxon>Fungi</taxon>
        <taxon>Dikarya</taxon>
        <taxon>Ascomycota</taxon>
        <taxon>Pezizomycotina</taxon>
        <taxon>Eurotiomycetes</taxon>
        <taxon>Eurotiomycetidae</taxon>
        <taxon>Eurotiales</taxon>
        <taxon>Aspergillaceae</taxon>
        <taxon>Penicillium</taxon>
    </lineage>
</organism>
<accession>A0A9W9UW59</accession>
<dbReference type="EMBL" id="JAPZBT010000004">
    <property type="protein sequence ID" value="KAJ5359768.1"/>
    <property type="molecule type" value="Genomic_DNA"/>
</dbReference>
<dbReference type="GO" id="GO:1990837">
    <property type="term" value="F:sequence-specific double-stranded DNA binding"/>
    <property type="evidence" value="ECO:0007669"/>
    <property type="project" value="TreeGrafter"/>
</dbReference>
<keyword evidence="8" id="KW-1185">Reference proteome</keyword>
<dbReference type="PROSITE" id="PS50808">
    <property type="entry name" value="ZF_BED"/>
    <property type="match status" value="1"/>
</dbReference>
<comment type="caution">
    <text evidence="7">The sequence shown here is derived from an EMBL/GenBank/DDBJ whole genome shotgun (WGS) entry which is preliminary data.</text>
</comment>
<reference evidence="7" key="2">
    <citation type="journal article" date="2023" name="IMA Fungus">
        <title>Comparative genomic study of the Penicillium genus elucidates a diverse pangenome and 15 lateral gene transfer events.</title>
        <authorList>
            <person name="Petersen C."/>
            <person name="Sorensen T."/>
            <person name="Nielsen M.R."/>
            <person name="Sondergaard T.E."/>
            <person name="Sorensen J.L."/>
            <person name="Fitzpatrick D.A."/>
            <person name="Frisvad J.C."/>
            <person name="Nielsen K.L."/>
        </authorList>
    </citation>
    <scope>NUCLEOTIDE SEQUENCE</scope>
    <source>
        <strain evidence="7">IBT 3081</strain>
    </source>
</reference>
<dbReference type="PANTHER" id="PTHR34396:SF25">
    <property type="entry name" value="BOUNDARY ELEMENT ASSOCIATED FACTOR"/>
    <property type="match status" value="1"/>
</dbReference>
<feature type="domain" description="BED-type" evidence="6">
    <location>
        <begin position="116"/>
        <end position="176"/>
    </location>
</feature>
<dbReference type="RefSeq" id="XP_056575254.1">
    <property type="nucleotide sequence ID" value="XM_056726682.1"/>
</dbReference>
<dbReference type="AlphaFoldDB" id="A0A9W9UW59"/>
<dbReference type="GO" id="GO:0006357">
    <property type="term" value="P:regulation of transcription by RNA polymerase II"/>
    <property type="evidence" value="ECO:0007669"/>
    <property type="project" value="TreeGrafter"/>
</dbReference>
<dbReference type="GO" id="GO:0008270">
    <property type="term" value="F:zinc ion binding"/>
    <property type="evidence" value="ECO:0007669"/>
    <property type="project" value="UniProtKB-KW"/>
</dbReference>
<evidence type="ECO:0000313" key="7">
    <source>
        <dbReference type="EMBL" id="KAJ5359768.1"/>
    </source>
</evidence>
<evidence type="ECO:0000256" key="2">
    <source>
        <dbReference type="ARBA" id="ARBA00022771"/>
    </source>
</evidence>
<keyword evidence="2 4" id="KW-0863">Zinc-finger</keyword>
<dbReference type="GeneID" id="81465865"/>
<evidence type="ECO:0000256" key="5">
    <source>
        <dbReference type="SAM" id="MobiDB-lite"/>
    </source>
</evidence>
<evidence type="ECO:0000256" key="3">
    <source>
        <dbReference type="ARBA" id="ARBA00022833"/>
    </source>
</evidence>
<evidence type="ECO:0000256" key="4">
    <source>
        <dbReference type="PROSITE-ProRule" id="PRU00027"/>
    </source>
</evidence>
<reference evidence="7" key="1">
    <citation type="submission" date="2022-12" db="EMBL/GenBank/DDBJ databases">
        <authorList>
            <person name="Petersen C."/>
        </authorList>
    </citation>
    <scope>NUCLEOTIDE SEQUENCE</scope>
    <source>
        <strain evidence="7">IBT 3081</strain>
    </source>
</reference>
<dbReference type="GO" id="GO:0005634">
    <property type="term" value="C:nucleus"/>
    <property type="evidence" value="ECO:0007669"/>
    <property type="project" value="TreeGrafter"/>
</dbReference>
<evidence type="ECO:0000256" key="1">
    <source>
        <dbReference type="ARBA" id="ARBA00022723"/>
    </source>
</evidence>
<dbReference type="InterPro" id="IPR003656">
    <property type="entry name" value="Znf_BED"/>
</dbReference>
<keyword evidence="1" id="KW-0479">Metal-binding</keyword>
<feature type="compositionally biased region" description="Polar residues" evidence="5">
    <location>
        <begin position="12"/>
        <end position="22"/>
    </location>
</feature>
<name>A0A9W9UW59_9EURO</name>
<feature type="region of interest" description="Disordered" evidence="5">
    <location>
        <begin position="1"/>
        <end position="24"/>
    </location>
</feature>
<sequence length="258" mass="29100">MSQYELYAEAGPSSQVSFSQAGNPPPSSVYSIGILDEPLTPDHSISQQPIYSGPESSIIQTEPNPIPLTLRRIGPKHQKFWVLWTSMNKADFIEWWRHTAGAQPYPPLRKVNFDARYTSTAWEHFDQVAHFQTGKPMALCRRCGKAILHPSSSANGSKSLAAHLSSRTCIAASKKGSIQQDIQQSLELATTRPTTRKVFDQERFERAQVKFIANSRLPFEVLRHKEFEDLITEAQLSQQKLTLLSPKTARHTSIREKT</sequence>
<evidence type="ECO:0000313" key="8">
    <source>
        <dbReference type="Proteomes" id="UP001147752"/>
    </source>
</evidence>
<evidence type="ECO:0000259" key="6">
    <source>
        <dbReference type="PROSITE" id="PS50808"/>
    </source>
</evidence>
<keyword evidence="3" id="KW-0862">Zinc</keyword>
<dbReference type="PANTHER" id="PTHR34396">
    <property type="entry name" value="OS03G0264950 PROTEIN-RELATED"/>
    <property type="match status" value="1"/>
</dbReference>
<proteinExistence type="predicted"/>
<dbReference type="InterPro" id="IPR053031">
    <property type="entry name" value="Cuticle_assoc_protein"/>
</dbReference>
<dbReference type="OrthoDB" id="4365027at2759"/>